<feature type="compositionally biased region" description="Basic and acidic residues" evidence="10">
    <location>
        <begin position="857"/>
        <end position="880"/>
    </location>
</feature>
<dbReference type="GO" id="GO:0003723">
    <property type="term" value="F:RNA binding"/>
    <property type="evidence" value="ECO:0007669"/>
    <property type="project" value="UniProtKB-UniRule"/>
</dbReference>
<dbReference type="Gene3D" id="1.10.10.10">
    <property type="entry name" value="Winged helix-like DNA-binding domain superfamily/Winged helix DNA-binding domain"/>
    <property type="match status" value="1"/>
</dbReference>
<dbReference type="Pfam" id="PF21358">
    <property type="entry name" value="Ezh2_MCSS"/>
    <property type="match status" value="1"/>
</dbReference>
<sequence>MKNSLKEHDGWLPFDILFKFKRLAQLTTDAEVVKKALASSAFLEVSDKGVRRDPSNPAPSTLEEAMQKNIDRALYVKGFPLDMTLDNVINYLEKNCGETIDVFLKRGLNRKFKGSIYVTFKEKEAADKFMTSSDFAKYSDKPLLRKYYKDYRADKQRIIQTKIAEKEKKKSNLRKRITEGALLELSGLPPLVAQSEAIVEAEEGNNENLGENNENDIKGTDLDLGVTSPMTRRTVTNLKHWINEKMNSKVQIGWVDILPTECKAIIRFKEARTASKVLEELKKQGEIVYEGHTLTGRCIEGEEELNIWKTVLEKMESKKRKASRPHASRNSGRRSKRSTGVGLGDDKESVAGSIASNASTSRRSRANRSQATTSSPKPTAVQRGAKRQNSLGDEIKEIYSEIKQKYTLEKWGRVASIYRKNDSVINKQLKRAAEACERRKNSIVAAPVEIPQLCNQLGHFEAKINGHYAHVGVNIIPVVEPIPSMSNWAPLQKNFSVEDECVLNNLPYIGDQANDDPFLEELVKDYYDGVHGSFPFDFEERFTVNLVDTVYCKWDSLPNTDVFEKMKVPRLSDGEEELNVSKTFAGRDETQLRSPRRSASLPQSPDLRIPHAIFSAIADTFGSTDNVAELKSKYYTLLASQNSSDQEHPPSFPNLDEPEEVNNFYKVNQKKPTRFHALHTFRLLFCRRCYKYDCTTHPFQTTETMWCHRMPHDKLDKASLPLCGPECLRSIDGEVSFTEAEIDREFPTWEIVDRTLFEVLAPLYVPQGSGITNYKWCCVLSDFLKTRTCKQVLLYTEHIRRTNPSLLHGPDGGQSRLVDEKNRDLNWTSRISKLAANTTTNKSGEIFIDLVSSSDSGRPKSDNSQRKNVKKETDPNDKRSNPFAPCDHPGVPCNQDCPCKQAGTRCEKFCQCVHDCSNRFRGCQCRGQCVKSCPCVISNRECDPDICKCFKEQKSAKHDVNAAVESDGGGSGSSTHNGHCRNVSLQRGLRKHLLLAPSDVAGWGIFLKESVVKDDFIYEYCGEVVSQNEAERRGRIYDKIVCSFLFDLTLQTCVDAMRKGNKIRFANHSVHPNCYAKILMVNGDHRIGIFAKQDIKAGEELFFDYSYGPSYQNQYVAMERDEKMTLATQEAAKALVDGGVSFDESML</sequence>
<dbReference type="AlphaFoldDB" id="A0A0R3TJQ4"/>
<dbReference type="Gene3D" id="2.170.270.10">
    <property type="entry name" value="SET domain"/>
    <property type="match status" value="1"/>
</dbReference>
<keyword evidence="3" id="KW-0808">Transferase</keyword>
<dbReference type="SMART" id="SM00715">
    <property type="entry name" value="LA"/>
    <property type="match status" value="1"/>
</dbReference>
<dbReference type="SUPFAM" id="SSF82199">
    <property type="entry name" value="SET domain"/>
    <property type="match status" value="1"/>
</dbReference>
<dbReference type="InterPro" id="IPR012677">
    <property type="entry name" value="Nucleotide-bd_a/b_plait_sf"/>
</dbReference>
<dbReference type="Proteomes" id="UP000278807">
    <property type="component" value="Unassembled WGS sequence"/>
</dbReference>
<dbReference type="Pfam" id="PF08777">
    <property type="entry name" value="RRM_3"/>
    <property type="match status" value="1"/>
</dbReference>
<accession>A0A0R3TJQ4</accession>
<reference evidence="18" key="1">
    <citation type="submission" date="2016-04" db="UniProtKB">
        <authorList>
            <consortium name="WormBaseParasite"/>
        </authorList>
    </citation>
    <scope>IDENTIFICATION</scope>
</reference>
<dbReference type="CDD" id="cd10519">
    <property type="entry name" value="SET_EZH"/>
    <property type="match status" value="1"/>
</dbReference>
<evidence type="ECO:0000256" key="6">
    <source>
        <dbReference type="ARBA" id="ARBA00023015"/>
    </source>
</evidence>
<feature type="region of interest" description="Disordered" evidence="10">
    <location>
        <begin position="854"/>
        <end position="883"/>
    </location>
</feature>
<evidence type="ECO:0000259" key="14">
    <source>
        <dbReference type="PROSITE" id="PS51633"/>
    </source>
</evidence>
<dbReference type="InterPro" id="IPR036388">
    <property type="entry name" value="WH-like_DNA-bd_sf"/>
</dbReference>
<dbReference type="PANTHER" id="PTHR45747">
    <property type="entry name" value="HISTONE-LYSINE N-METHYLTRANSFERASE E(Z)"/>
    <property type="match status" value="1"/>
</dbReference>
<feature type="region of interest" description="Disordered" evidence="10">
    <location>
        <begin position="315"/>
        <end position="388"/>
    </location>
</feature>
<feature type="region of interest" description="Disordered" evidence="10">
    <location>
        <begin position="204"/>
        <end position="225"/>
    </location>
</feature>
<feature type="domain" description="XRRM" evidence="15">
    <location>
        <begin position="221"/>
        <end position="342"/>
    </location>
</feature>
<feature type="domain" description="CXC" evidence="14">
    <location>
        <begin position="864"/>
        <end position="967"/>
    </location>
</feature>
<dbReference type="InterPro" id="IPR041355">
    <property type="entry name" value="Pre-SET_CXC"/>
</dbReference>
<keyword evidence="4" id="KW-0949">S-adenosyl-L-methionine</keyword>
<feature type="region of interest" description="Disordered" evidence="10">
    <location>
        <begin position="579"/>
        <end position="604"/>
    </location>
</feature>
<keyword evidence="6" id="KW-0805">Transcription regulation</keyword>
<dbReference type="PROSITE" id="PS51939">
    <property type="entry name" value="XRRM"/>
    <property type="match status" value="1"/>
</dbReference>
<dbReference type="GO" id="GO:0003682">
    <property type="term" value="F:chromatin binding"/>
    <property type="evidence" value="ECO:0007669"/>
    <property type="project" value="TreeGrafter"/>
</dbReference>
<keyword evidence="7" id="KW-0804">Transcription</keyword>
<dbReference type="SMART" id="SM00317">
    <property type="entry name" value="SET"/>
    <property type="match status" value="1"/>
</dbReference>
<dbReference type="PROSITE" id="PS50280">
    <property type="entry name" value="SET"/>
    <property type="match status" value="1"/>
</dbReference>
<evidence type="ECO:0000256" key="3">
    <source>
        <dbReference type="ARBA" id="ARBA00022679"/>
    </source>
</evidence>
<dbReference type="GO" id="GO:0032259">
    <property type="term" value="P:methylation"/>
    <property type="evidence" value="ECO:0007669"/>
    <property type="project" value="UniProtKB-KW"/>
</dbReference>
<dbReference type="EMBL" id="UZAE01012035">
    <property type="protein sequence ID" value="VDO03194.1"/>
    <property type="molecule type" value="Genomic_DNA"/>
</dbReference>
<dbReference type="GO" id="GO:1990904">
    <property type="term" value="C:ribonucleoprotein complex"/>
    <property type="evidence" value="ECO:0007669"/>
    <property type="project" value="UniProtKB-UniRule"/>
</dbReference>
<dbReference type="InterPro" id="IPR006630">
    <property type="entry name" value="La_HTH"/>
</dbReference>
<dbReference type="GO" id="GO:0006396">
    <property type="term" value="P:RNA processing"/>
    <property type="evidence" value="ECO:0007669"/>
    <property type="project" value="InterPro"/>
</dbReference>
<evidence type="ECO:0000313" key="16">
    <source>
        <dbReference type="EMBL" id="VDO03194.1"/>
    </source>
</evidence>
<dbReference type="Gene3D" id="3.30.70.330">
    <property type="match status" value="2"/>
</dbReference>
<dbReference type="InterPro" id="IPR002344">
    <property type="entry name" value="Lupus_La"/>
</dbReference>
<evidence type="ECO:0000256" key="8">
    <source>
        <dbReference type="ARBA" id="ARBA00048568"/>
    </source>
</evidence>
<dbReference type="Pfam" id="PF18264">
    <property type="entry name" value="preSET_CXC"/>
    <property type="match status" value="1"/>
</dbReference>
<proteinExistence type="predicted"/>
<evidence type="ECO:0000259" key="12">
    <source>
        <dbReference type="PROSITE" id="PS50280"/>
    </source>
</evidence>
<evidence type="ECO:0000256" key="2">
    <source>
        <dbReference type="ARBA" id="ARBA00022603"/>
    </source>
</evidence>
<dbReference type="GO" id="GO:0140951">
    <property type="term" value="F:histone H3K27 trimethyltransferase activity"/>
    <property type="evidence" value="ECO:0007669"/>
    <property type="project" value="UniProtKB-EC"/>
</dbReference>
<feature type="compositionally biased region" description="Low complexity" evidence="10">
    <location>
        <begin position="355"/>
        <end position="375"/>
    </location>
</feature>
<keyword evidence="17" id="KW-1185">Reference proteome</keyword>
<dbReference type="PROSITE" id="PS50961">
    <property type="entry name" value="HTH_LA"/>
    <property type="match status" value="1"/>
</dbReference>
<evidence type="ECO:0000259" key="15">
    <source>
        <dbReference type="PROSITE" id="PS51939"/>
    </source>
</evidence>
<dbReference type="PROSITE" id="PS51633">
    <property type="entry name" value="CXC"/>
    <property type="match status" value="1"/>
</dbReference>
<evidence type="ECO:0000313" key="17">
    <source>
        <dbReference type="Proteomes" id="UP000278807"/>
    </source>
</evidence>
<keyword evidence="5 9" id="KW-0694">RNA-binding</keyword>
<keyword evidence="2" id="KW-0489">Methyltransferase</keyword>
<dbReference type="InterPro" id="IPR045318">
    <property type="entry name" value="EZH1/2-like"/>
</dbReference>
<dbReference type="InterPro" id="IPR036390">
    <property type="entry name" value="WH_DNA-bd_sf"/>
</dbReference>
<dbReference type="GO" id="GO:0035098">
    <property type="term" value="C:ESC/E(Z) complex"/>
    <property type="evidence" value="ECO:0007669"/>
    <property type="project" value="TreeGrafter"/>
</dbReference>
<dbReference type="WBParaSite" id="HNAJ_0000733801-mRNA-1">
    <property type="protein sequence ID" value="HNAJ_0000733801-mRNA-1"/>
    <property type="gene ID" value="HNAJ_0000733801"/>
</dbReference>
<feature type="compositionally biased region" description="Basic residues" evidence="10">
    <location>
        <begin position="317"/>
        <end position="337"/>
    </location>
</feature>
<dbReference type="InterPro" id="IPR001214">
    <property type="entry name" value="SET_dom"/>
</dbReference>
<dbReference type="InterPro" id="IPR048358">
    <property type="entry name" value="EZH1/2_MCSS"/>
</dbReference>
<evidence type="ECO:0000256" key="5">
    <source>
        <dbReference type="ARBA" id="ARBA00022884"/>
    </source>
</evidence>
<feature type="domain" description="HTH La-type RNA-binding" evidence="13">
    <location>
        <begin position="1"/>
        <end position="62"/>
    </location>
</feature>
<dbReference type="PANTHER" id="PTHR45747:SF4">
    <property type="entry name" value="HISTONE-LYSINE N-METHYLTRANSFERASE E(Z)"/>
    <property type="match status" value="1"/>
</dbReference>
<evidence type="ECO:0000259" key="11">
    <source>
        <dbReference type="PROSITE" id="PS50102"/>
    </source>
</evidence>
<feature type="domain" description="RRM" evidence="11">
    <location>
        <begin position="72"/>
        <end position="166"/>
    </location>
</feature>
<dbReference type="Pfam" id="PF00076">
    <property type="entry name" value="RRM_1"/>
    <property type="match status" value="1"/>
</dbReference>
<dbReference type="EC" id="2.1.1.356" evidence="1"/>
<dbReference type="SMART" id="SM00360">
    <property type="entry name" value="RRM"/>
    <property type="match status" value="1"/>
</dbReference>
<evidence type="ECO:0000256" key="1">
    <source>
        <dbReference type="ARBA" id="ARBA00012186"/>
    </source>
</evidence>
<feature type="domain" description="SET" evidence="12">
    <location>
        <begin position="991"/>
        <end position="1106"/>
    </location>
</feature>
<dbReference type="STRING" id="102285.A0A0R3TJQ4"/>
<dbReference type="SUPFAM" id="SSF46785">
    <property type="entry name" value="Winged helix' DNA-binding domain"/>
    <property type="match status" value="1"/>
</dbReference>
<dbReference type="PROSITE" id="PS50102">
    <property type="entry name" value="RRM"/>
    <property type="match status" value="1"/>
</dbReference>
<name>A0A0R3TJQ4_RODNA</name>
<dbReference type="InterPro" id="IPR046341">
    <property type="entry name" value="SET_dom_sf"/>
</dbReference>
<dbReference type="OrthoDB" id="6141102at2759"/>
<evidence type="ECO:0000256" key="7">
    <source>
        <dbReference type="ARBA" id="ARBA00023163"/>
    </source>
</evidence>
<evidence type="ECO:0000256" key="10">
    <source>
        <dbReference type="SAM" id="MobiDB-lite"/>
    </source>
</evidence>
<evidence type="ECO:0000256" key="9">
    <source>
        <dbReference type="PROSITE-ProRule" id="PRU00332"/>
    </source>
</evidence>
<organism evidence="18">
    <name type="scientific">Rodentolepis nana</name>
    <name type="common">Dwarf tapeworm</name>
    <name type="synonym">Hymenolepis nana</name>
    <dbReference type="NCBI Taxonomy" id="102285"/>
    <lineage>
        <taxon>Eukaryota</taxon>
        <taxon>Metazoa</taxon>
        <taxon>Spiralia</taxon>
        <taxon>Lophotrochozoa</taxon>
        <taxon>Platyhelminthes</taxon>
        <taxon>Cestoda</taxon>
        <taxon>Eucestoda</taxon>
        <taxon>Cyclophyllidea</taxon>
        <taxon>Hymenolepididae</taxon>
        <taxon>Rodentolepis</taxon>
    </lineage>
</organism>
<reference evidence="16 17" key="2">
    <citation type="submission" date="2018-11" db="EMBL/GenBank/DDBJ databases">
        <authorList>
            <consortium name="Pathogen Informatics"/>
        </authorList>
    </citation>
    <scope>NUCLEOTIDE SEQUENCE [LARGE SCALE GENOMIC DNA]</scope>
</reference>
<dbReference type="CDD" id="cd12291">
    <property type="entry name" value="RRM1_La"/>
    <property type="match status" value="1"/>
</dbReference>
<dbReference type="InterPro" id="IPR000504">
    <property type="entry name" value="RRM_dom"/>
</dbReference>
<dbReference type="PRINTS" id="PR00302">
    <property type="entry name" value="LUPUSLA"/>
</dbReference>
<dbReference type="Pfam" id="PF00856">
    <property type="entry name" value="SET"/>
    <property type="match status" value="1"/>
</dbReference>
<dbReference type="FunFam" id="2.170.270.10:FF:000001">
    <property type="entry name" value="Putative histone-lysine N-methyltransferase EZH2"/>
    <property type="match status" value="1"/>
</dbReference>
<comment type="catalytic activity">
    <reaction evidence="8">
        <text>L-lysyl(27)-[histone H3] + 3 S-adenosyl-L-methionine = N(6),N(6),N(6)-trimethyl-L-lysyl(27)-[histone H3] + 3 S-adenosyl-L-homocysteine + 3 H(+)</text>
        <dbReference type="Rhea" id="RHEA:60292"/>
        <dbReference type="Rhea" id="RHEA-COMP:15535"/>
        <dbReference type="Rhea" id="RHEA-COMP:15548"/>
        <dbReference type="ChEBI" id="CHEBI:15378"/>
        <dbReference type="ChEBI" id="CHEBI:29969"/>
        <dbReference type="ChEBI" id="CHEBI:57856"/>
        <dbReference type="ChEBI" id="CHEBI:59789"/>
        <dbReference type="ChEBI" id="CHEBI:61961"/>
        <dbReference type="EC" id="2.1.1.356"/>
    </reaction>
</comment>
<protein>
    <recommendedName>
        <fullName evidence="1">[histone H3]-lysine(27) N-trimethyltransferase</fullName>
        <ecNumber evidence="1">2.1.1.356</ecNumber>
    </recommendedName>
</protein>
<dbReference type="InterPro" id="IPR035979">
    <property type="entry name" value="RBD_domain_sf"/>
</dbReference>
<dbReference type="InterPro" id="IPR014886">
    <property type="entry name" value="La_xRRM"/>
</dbReference>
<dbReference type="SUPFAM" id="SSF54928">
    <property type="entry name" value="RNA-binding domain, RBD"/>
    <property type="match status" value="1"/>
</dbReference>
<evidence type="ECO:0000313" key="18">
    <source>
        <dbReference type="WBParaSite" id="HNAJ_0000733801-mRNA-1"/>
    </source>
</evidence>
<evidence type="ECO:0000256" key="4">
    <source>
        <dbReference type="ARBA" id="ARBA00022691"/>
    </source>
</evidence>
<dbReference type="InterPro" id="IPR026489">
    <property type="entry name" value="CXC_dom"/>
</dbReference>
<dbReference type="GO" id="GO:0031507">
    <property type="term" value="P:heterochromatin formation"/>
    <property type="evidence" value="ECO:0007669"/>
    <property type="project" value="TreeGrafter"/>
</dbReference>
<gene>
    <name evidence="16" type="ORF">HNAJ_LOCUS7334</name>
</gene>
<evidence type="ECO:0000259" key="13">
    <source>
        <dbReference type="PROSITE" id="PS50961"/>
    </source>
</evidence>